<dbReference type="AlphaFoldDB" id="A0A8H4UEQ6"/>
<name>A0A8H4UEQ6_9HYPO</name>
<dbReference type="SUPFAM" id="SSF51197">
    <property type="entry name" value="Clavaminate synthase-like"/>
    <property type="match status" value="1"/>
</dbReference>
<feature type="region of interest" description="Disordered" evidence="1">
    <location>
        <begin position="1"/>
        <end position="30"/>
    </location>
</feature>
<organism evidence="2 3">
    <name type="scientific">Fusarium zealandicum</name>
    <dbReference type="NCBI Taxonomy" id="1053134"/>
    <lineage>
        <taxon>Eukaryota</taxon>
        <taxon>Fungi</taxon>
        <taxon>Dikarya</taxon>
        <taxon>Ascomycota</taxon>
        <taxon>Pezizomycotina</taxon>
        <taxon>Sordariomycetes</taxon>
        <taxon>Hypocreomycetidae</taxon>
        <taxon>Hypocreales</taxon>
        <taxon>Nectriaceae</taxon>
        <taxon>Fusarium</taxon>
        <taxon>Fusarium staphyleae species complex</taxon>
    </lineage>
</organism>
<keyword evidence="3" id="KW-1185">Reference proteome</keyword>
<evidence type="ECO:0000313" key="3">
    <source>
        <dbReference type="Proteomes" id="UP000635477"/>
    </source>
</evidence>
<evidence type="ECO:0000256" key="1">
    <source>
        <dbReference type="SAM" id="MobiDB-lite"/>
    </source>
</evidence>
<protein>
    <recommendedName>
        <fullName evidence="4">Fe2OG dioxygenase domain-containing protein</fullName>
    </recommendedName>
</protein>
<feature type="compositionally biased region" description="Polar residues" evidence="1">
    <location>
        <begin position="17"/>
        <end position="27"/>
    </location>
</feature>
<gene>
    <name evidence="2" type="ORF">FZEAL_7979</name>
</gene>
<dbReference type="PANTHER" id="PTHR41677:SF1">
    <property type="entry name" value="FE2OG DIOXYGENASE DOMAIN-CONTAINING PROTEIN"/>
    <property type="match status" value="1"/>
</dbReference>
<reference evidence="2" key="1">
    <citation type="journal article" date="2020" name="BMC Genomics">
        <title>Correction to: Identification and distribution of gene clusters required for synthesis of sphingolipid metabolism inhibitors in diverse species of the filamentous fungus Fusarium.</title>
        <authorList>
            <person name="Kim H.S."/>
            <person name="Lohmar J.M."/>
            <person name="Busman M."/>
            <person name="Brown D.W."/>
            <person name="Naumann T.A."/>
            <person name="Divon H.H."/>
            <person name="Lysoe E."/>
            <person name="Uhlig S."/>
            <person name="Proctor R.H."/>
        </authorList>
    </citation>
    <scope>NUCLEOTIDE SEQUENCE</scope>
    <source>
        <strain evidence="2">NRRL 22465</strain>
    </source>
</reference>
<evidence type="ECO:0008006" key="4">
    <source>
        <dbReference type="Google" id="ProtNLM"/>
    </source>
</evidence>
<sequence length="346" mass="38919">MPALVDTSPKRAPKPIASSTKRATRPSNPIPQFLIDEASKTVREPFNAARHLNYKAPNNIYTMAEIGLEGQGIAPNAVCEPFQLFPPEAVEQMRAEIFSEACLRDCQFASGFIKNMHNRAPFVYDAWKSPEVLAKVSEIAGTELIPALDYDVGNVNISINDAGQSTFEHPNAIDQVSNEVQTSAVAWHYDSYPFVVVTMLLNCDGMVGGETVLRLPDSSSKKVRGPAQGTAVVMQDRYIEHQALKALGGRERIAMVTSFRAKNPLIKDETVLTGSRGVSDLSALYHQYTQYRMEILEERIRNFQKQERSREVAKRPYDISAARRFLQEQKEFLEDMLEEEIYEVRD</sequence>
<accession>A0A8H4UEQ6</accession>
<evidence type="ECO:0000313" key="2">
    <source>
        <dbReference type="EMBL" id="KAF4975203.1"/>
    </source>
</evidence>
<dbReference type="Proteomes" id="UP000635477">
    <property type="component" value="Unassembled WGS sequence"/>
</dbReference>
<comment type="caution">
    <text evidence="2">The sequence shown here is derived from an EMBL/GenBank/DDBJ whole genome shotgun (WGS) entry which is preliminary data.</text>
</comment>
<dbReference type="PANTHER" id="PTHR41677">
    <property type="entry name" value="YALI0B19030P"/>
    <property type="match status" value="1"/>
</dbReference>
<dbReference type="EMBL" id="JABEYC010000664">
    <property type="protein sequence ID" value="KAF4975203.1"/>
    <property type="molecule type" value="Genomic_DNA"/>
</dbReference>
<proteinExistence type="predicted"/>
<dbReference type="OrthoDB" id="10256055at2759"/>
<reference evidence="2" key="2">
    <citation type="submission" date="2020-05" db="EMBL/GenBank/DDBJ databases">
        <authorList>
            <person name="Kim H.-S."/>
            <person name="Proctor R.H."/>
            <person name="Brown D.W."/>
        </authorList>
    </citation>
    <scope>NUCLEOTIDE SEQUENCE</scope>
    <source>
        <strain evidence="2">NRRL 22465</strain>
    </source>
</reference>